<keyword evidence="2" id="KW-1185">Reference proteome</keyword>
<dbReference type="PANTHER" id="PTHR31672">
    <property type="entry name" value="BNACNNG10540D PROTEIN"/>
    <property type="match status" value="1"/>
</dbReference>
<dbReference type="AlphaFoldDB" id="A0A2R6VZW6"/>
<evidence type="ECO:0008006" key="3">
    <source>
        <dbReference type="Google" id="ProtNLM"/>
    </source>
</evidence>
<dbReference type="EMBL" id="KZ772882">
    <property type="protein sequence ID" value="PTQ27140.1"/>
    <property type="molecule type" value="Genomic_DNA"/>
</dbReference>
<gene>
    <name evidence="1" type="ORF">MARPO_0217s0001</name>
</gene>
<proteinExistence type="predicted"/>
<dbReference type="InterPro" id="IPR050796">
    <property type="entry name" value="SCF_F-box_component"/>
</dbReference>
<accession>A0A2R6VZW6</accession>
<protein>
    <recommendedName>
        <fullName evidence="3">F-box domain-containing protein</fullName>
    </recommendedName>
</protein>
<dbReference type="SUPFAM" id="SSF81383">
    <property type="entry name" value="F-box domain"/>
    <property type="match status" value="1"/>
</dbReference>
<reference evidence="2" key="1">
    <citation type="journal article" date="2017" name="Cell">
        <title>Insights into land plant evolution garnered from the Marchantia polymorpha genome.</title>
        <authorList>
            <person name="Bowman J.L."/>
            <person name="Kohchi T."/>
            <person name="Yamato K.T."/>
            <person name="Jenkins J."/>
            <person name="Shu S."/>
            <person name="Ishizaki K."/>
            <person name="Yamaoka S."/>
            <person name="Nishihama R."/>
            <person name="Nakamura Y."/>
            <person name="Berger F."/>
            <person name="Adam C."/>
            <person name="Aki S.S."/>
            <person name="Althoff F."/>
            <person name="Araki T."/>
            <person name="Arteaga-Vazquez M.A."/>
            <person name="Balasubrmanian S."/>
            <person name="Barry K."/>
            <person name="Bauer D."/>
            <person name="Boehm C.R."/>
            <person name="Briginshaw L."/>
            <person name="Caballero-Perez J."/>
            <person name="Catarino B."/>
            <person name="Chen F."/>
            <person name="Chiyoda S."/>
            <person name="Chovatia M."/>
            <person name="Davies K.M."/>
            <person name="Delmans M."/>
            <person name="Demura T."/>
            <person name="Dierschke T."/>
            <person name="Dolan L."/>
            <person name="Dorantes-Acosta A.E."/>
            <person name="Eklund D.M."/>
            <person name="Florent S.N."/>
            <person name="Flores-Sandoval E."/>
            <person name="Fujiyama A."/>
            <person name="Fukuzawa H."/>
            <person name="Galik B."/>
            <person name="Grimanelli D."/>
            <person name="Grimwood J."/>
            <person name="Grossniklaus U."/>
            <person name="Hamada T."/>
            <person name="Haseloff J."/>
            <person name="Hetherington A.J."/>
            <person name="Higo A."/>
            <person name="Hirakawa Y."/>
            <person name="Hundley H.N."/>
            <person name="Ikeda Y."/>
            <person name="Inoue K."/>
            <person name="Inoue S.I."/>
            <person name="Ishida S."/>
            <person name="Jia Q."/>
            <person name="Kakita M."/>
            <person name="Kanazawa T."/>
            <person name="Kawai Y."/>
            <person name="Kawashima T."/>
            <person name="Kennedy M."/>
            <person name="Kinose K."/>
            <person name="Kinoshita T."/>
            <person name="Kohara Y."/>
            <person name="Koide E."/>
            <person name="Komatsu K."/>
            <person name="Kopischke S."/>
            <person name="Kubo M."/>
            <person name="Kyozuka J."/>
            <person name="Lagercrantz U."/>
            <person name="Lin S.S."/>
            <person name="Lindquist E."/>
            <person name="Lipzen A.M."/>
            <person name="Lu C.W."/>
            <person name="De Luna E."/>
            <person name="Martienssen R.A."/>
            <person name="Minamino N."/>
            <person name="Mizutani M."/>
            <person name="Mizutani M."/>
            <person name="Mochizuki N."/>
            <person name="Monte I."/>
            <person name="Mosher R."/>
            <person name="Nagasaki H."/>
            <person name="Nakagami H."/>
            <person name="Naramoto S."/>
            <person name="Nishitani K."/>
            <person name="Ohtani M."/>
            <person name="Okamoto T."/>
            <person name="Okumura M."/>
            <person name="Phillips J."/>
            <person name="Pollak B."/>
            <person name="Reinders A."/>
            <person name="Rovekamp M."/>
            <person name="Sano R."/>
            <person name="Sawa S."/>
            <person name="Schmid M.W."/>
            <person name="Shirakawa M."/>
            <person name="Solano R."/>
            <person name="Spunde A."/>
            <person name="Suetsugu N."/>
            <person name="Sugano S."/>
            <person name="Sugiyama A."/>
            <person name="Sun R."/>
            <person name="Suzuki Y."/>
            <person name="Takenaka M."/>
            <person name="Takezawa D."/>
            <person name="Tomogane H."/>
            <person name="Tsuzuki M."/>
            <person name="Ueda T."/>
            <person name="Umeda M."/>
            <person name="Ward J.M."/>
            <person name="Watanabe Y."/>
            <person name="Yazaki K."/>
            <person name="Yokoyama R."/>
            <person name="Yoshitake Y."/>
            <person name="Yotsui I."/>
            <person name="Zachgo S."/>
            <person name="Schmutz J."/>
        </authorList>
    </citation>
    <scope>NUCLEOTIDE SEQUENCE [LARGE SCALE GENOMIC DNA]</scope>
    <source>
        <strain evidence="2">Tak-1</strain>
    </source>
</reference>
<name>A0A2R6VZW6_MARPO</name>
<evidence type="ECO:0000313" key="1">
    <source>
        <dbReference type="EMBL" id="PTQ27140.1"/>
    </source>
</evidence>
<dbReference type="InterPro" id="IPR036047">
    <property type="entry name" value="F-box-like_dom_sf"/>
</dbReference>
<evidence type="ECO:0000313" key="2">
    <source>
        <dbReference type="Proteomes" id="UP000244005"/>
    </source>
</evidence>
<dbReference type="Gramene" id="Mp8g04810.1">
    <property type="protein sequence ID" value="Mp8g04810.1.cds1"/>
    <property type="gene ID" value="Mp8g04810"/>
</dbReference>
<dbReference type="PANTHER" id="PTHR31672:SF13">
    <property type="entry name" value="F-BOX PROTEIN CPR30-LIKE"/>
    <property type="match status" value="1"/>
</dbReference>
<dbReference type="Proteomes" id="UP000244005">
    <property type="component" value="Unassembled WGS sequence"/>
</dbReference>
<organism evidence="1 2">
    <name type="scientific">Marchantia polymorpha</name>
    <name type="common">Common liverwort</name>
    <name type="synonym">Marchantia aquatica</name>
    <dbReference type="NCBI Taxonomy" id="3197"/>
    <lineage>
        <taxon>Eukaryota</taxon>
        <taxon>Viridiplantae</taxon>
        <taxon>Streptophyta</taxon>
        <taxon>Embryophyta</taxon>
        <taxon>Marchantiophyta</taxon>
        <taxon>Marchantiopsida</taxon>
        <taxon>Marchantiidae</taxon>
        <taxon>Marchantiales</taxon>
        <taxon>Marchantiaceae</taxon>
        <taxon>Marchantia</taxon>
    </lineage>
</organism>
<sequence>METNRIRSRFKRLKLQHGSALDLVGDPMLIDFKDESSIDSLPWDLFMNILGRLHWVDYLRCKLVSDWWNCILKNPLLSSPNSVAISSCEADGPCLVVTDGNDIFVRRAPSTWRLPISGIQQWKQLPLTSPSSHPTSAQWKLIATTNGLFLMSAGQNERKYLLCNPVTRRVEELPRPSKLLVSAELQMSGTYVSRSVEMVTPMGTGGTESRSWPKVIAFERYSGGRGSDTLNMWRFLKYDDESSAWQVVSKLYNFSIRVQKVTTTVRLVPADFAVYYHVREETQDVELEEKEVKLRNCATVGGEIFILLTSVKGPRRTPFAQNTESIEEWFSSVLFKLRPCNLVEIPLNGLDRSPYLQLFQHGGILYIARGMAARDLKVDILRQNSEGTLWDEVTTMPDRLVEELYSLIQPVALFRLQVEGDYVCFSSGYSFGSFGVIIAFHVPTKIWARLDDFTARLREFYSHSRFGPWYPHGQESDDSLQHFFWQPRLDSNF</sequence>